<evidence type="ECO:0000313" key="3">
    <source>
        <dbReference type="EMBL" id="KAJ4833568.1"/>
    </source>
</evidence>
<feature type="non-terminal residue" evidence="3">
    <location>
        <position position="168"/>
    </location>
</feature>
<reference evidence="3" key="1">
    <citation type="submission" date="2022-02" db="EMBL/GenBank/DDBJ databases">
        <authorList>
            <person name="Henning P.M."/>
            <person name="McCubbin A.G."/>
            <person name="Shore J.S."/>
        </authorList>
    </citation>
    <scope>NUCLEOTIDE SEQUENCE</scope>
    <source>
        <strain evidence="3">F60SS</strain>
        <tissue evidence="3">Leaves</tissue>
    </source>
</reference>
<reference evidence="3" key="2">
    <citation type="journal article" date="2023" name="Plants (Basel)">
        <title>Annotation of the Turnera subulata (Passifloraceae) Draft Genome Reveals the S-Locus Evolved after the Divergence of Turneroideae from Passifloroideae in a Stepwise Manner.</title>
        <authorList>
            <person name="Henning P.M."/>
            <person name="Roalson E.H."/>
            <person name="Mir W."/>
            <person name="McCubbin A.G."/>
            <person name="Shore J.S."/>
        </authorList>
    </citation>
    <scope>NUCLEOTIDE SEQUENCE</scope>
    <source>
        <strain evidence="3">F60SS</strain>
    </source>
</reference>
<dbReference type="Proteomes" id="UP001141552">
    <property type="component" value="Unassembled WGS sequence"/>
</dbReference>
<gene>
    <name evidence="3" type="ORF">Tsubulata_018783</name>
</gene>
<keyword evidence="4" id="KW-1185">Reference proteome</keyword>
<dbReference type="AlphaFoldDB" id="A0A9Q0FLB0"/>
<dbReference type="EMBL" id="JAKUCV010004916">
    <property type="protein sequence ID" value="KAJ4833568.1"/>
    <property type="molecule type" value="Genomic_DNA"/>
</dbReference>
<accession>A0A9Q0FLB0</accession>
<feature type="domain" description="BAH" evidence="2">
    <location>
        <begin position="1"/>
        <end position="62"/>
    </location>
</feature>
<evidence type="ECO:0000313" key="4">
    <source>
        <dbReference type="Proteomes" id="UP001141552"/>
    </source>
</evidence>
<dbReference type="InterPro" id="IPR001025">
    <property type="entry name" value="BAH_dom"/>
</dbReference>
<evidence type="ECO:0000259" key="2">
    <source>
        <dbReference type="PROSITE" id="PS51038"/>
    </source>
</evidence>
<dbReference type="Gene3D" id="2.30.30.490">
    <property type="match status" value="1"/>
</dbReference>
<comment type="caution">
    <text evidence="3">The sequence shown here is derived from an EMBL/GenBank/DDBJ whole genome shotgun (WGS) entry which is preliminary data.</text>
</comment>
<sequence length="168" mass="19651">RSIRRNIQNCPWPQLAVPMESVIRHCSVMSPKEFAKANNEGDDAFLCEYEYDIHWHSFKRLADIDNGEEDDEGGESDEDWNSTKDPVSETDEDMEYEEENIKNSLTGATSTHPLDLVKSFLTVRGWVERFLWPIGLRNCQFDLGFMNCDHFDWVRRMQIIGMRFPDVP</sequence>
<proteinExistence type="predicted"/>
<dbReference type="InterPro" id="IPR043151">
    <property type="entry name" value="BAH_sf"/>
</dbReference>
<dbReference type="PROSITE" id="PS51038">
    <property type="entry name" value="BAH"/>
    <property type="match status" value="1"/>
</dbReference>
<organism evidence="3 4">
    <name type="scientific">Turnera subulata</name>
    <dbReference type="NCBI Taxonomy" id="218843"/>
    <lineage>
        <taxon>Eukaryota</taxon>
        <taxon>Viridiplantae</taxon>
        <taxon>Streptophyta</taxon>
        <taxon>Embryophyta</taxon>
        <taxon>Tracheophyta</taxon>
        <taxon>Spermatophyta</taxon>
        <taxon>Magnoliopsida</taxon>
        <taxon>eudicotyledons</taxon>
        <taxon>Gunneridae</taxon>
        <taxon>Pentapetalae</taxon>
        <taxon>rosids</taxon>
        <taxon>fabids</taxon>
        <taxon>Malpighiales</taxon>
        <taxon>Passifloraceae</taxon>
        <taxon>Turnera</taxon>
    </lineage>
</organism>
<feature type="compositionally biased region" description="Acidic residues" evidence="1">
    <location>
        <begin position="65"/>
        <end position="80"/>
    </location>
</feature>
<evidence type="ECO:0000256" key="1">
    <source>
        <dbReference type="SAM" id="MobiDB-lite"/>
    </source>
</evidence>
<feature type="region of interest" description="Disordered" evidence="1">
    <location>
        <begin position="65"/>
        <end position="95"/>
    </location>
</feature>
<dbReference type="OrthoDB" id="1686845at2759"/>
<name>A0A9Q0FLB0_9ROSI</name>
<dbReference type="GO" id="GO:0003682">
    <property type="term" value="F:chromatin binding"/>
    <property type="evidence" value="ECO:0007669"/>
    <property type="project" value="InterPro"/>
</dbReference>
<protein>
    <recommendedName>
        <fullName evidence="2">BAH domain-containing protein</fullName>
    </recommendedName>
</protein>